<evidence type="ECO:0000259" key="3">
    <source>
        <dbReference type="Pfam" id="PF14389"/>
    </source>
</evidence>
<accession>A0ABD3EF07</accession>
<sequence length="227" mass="26165">MSHPQHRKLSKNQFELETALANERTISSSSSFSPNSSYHSSSSFHSTPSVRIGGEQACFNVHKTRHHHFTRLLHFTDHHGRKLISLSCFRPWGRLKQRLNGSFSHIASPNNDDNVSFDFGKKRVNGQKKEELEREVYMLNEMLAHEQEVHQYLDQLHHRKDGSALNIPSSLPPNMMEMLTELAMVENEIAQLESQIKKLKSEVICNFYQLSRLIGSDYKIANFASKF</sequence>
<feature type="region of interest" description="Disordered" evidence="2">
    <location>
        <begin position="25"/>
        <end position="47"/>
    </location>
</feature>
<dbReference type="AlphaFoldDB" id="A0ABD3EF07"/>
<feature type="domain" description="Ternary complex factor MIP1 leucine-zipper" evidence="3">
    <location>
        <begin position="127"/>
        <end position="203"/>
    </location>
</feature>
<evidence type="ECO:0000313" key="4">
    <source>
        <dbReference type="EMBL" id="KAL3653010.1"/>
    </source>
</evidence>
<name>A0ABD3EF07_9LAMI</name>
<evidence type="ECO:0000256" key="1">
    <source>
        <dbReference type="SAM" id="Coils"/>
    </source>
</evidence>
<proteinExistence type="predicted"/>
<keyword evidence="1" id="KW-0175">Coiled coil</keyword>
<comment type="caution">
    <text evidence="4">The sequence shown here is derived from an EMBL/GenBank/DDBJ whole genome shotgun (WGS) entry which is preliminary data.</text>
</comment>
<evidence type="ECO:0000256" key="2">
    <source>
        <dbReference type="SAM" id="MobiDB-lite"/>
    </source>
</evidence>
<evidence type="ECO:0000313" key="5">
    <source>
        <dbReference type="Proteomes" id="UP001632038"/>
    </source>
</evidence>
<feature type="compositionally biased region" description="Low complexity" evidence="2">
    <location>
        <begin position="27"/>
        <end position="47"/>
    </location>
</feature>
<dbReference type="Pfam" id="PF14389">
    <property type="entry name" value="Lzipper-MIP1"/>
    <property type="match status" value="1"/>
</dbReference>
<keyword evidence="5" id="KW-1185">Reference proteome</keyword>
<dbReference type="PANTHER" id="PTHR46248:SF6">
    <property type="entry name" value="OS03G0859900 PROTEIN"/>
    <property type="match status" value="1"/>
</dbReference>
<dbReference type="PANTHER" id="PTHR46248">
    <property type="entry name" value="EXPRESSED PROTEIN"/>
    <property type="match status" value="1"/>
</dbReference>
<protein>
    <recommendedName>
        <fullName evidence="3">Ternary complex factor MIP1 leucine-zipper domain-containing protein</fullName>
    </recommendedName>
</protein>
<dbReference type="InterPro" id="IPR025757">
    <property type="entry name" value="MIP1_Leuzipper"/>
</dbReference>
<reference evidence="5" key="1">
    <citation type="journal article" date="2024" name="IScience">
        <title>Strigolactones Initiate the Formation of Haustorium-like Structures in Castilleja.</title>
        <authorList>
            <person name="Buerger M."/>
            <person name="Peterson D."/>
            <person name="Chory J."/>
        </authorList>
    </citation>
    <scope>NUCLEOTIDE SEQUENCE [LARGE SCALE GENOMIC DNA]</scope>
</reference>
<dbReference type="EMBL" id="JAVIJP010000005">
    <property type="protein sequence ID" value="KAL3653010.1"/>
    <property type="molecule type" value="Genomic_DNA"/>
</dbReference>
<feature type="coiled-coil region" evidence="1">
    <location>
        <begin position="175"/>
        <end position="202"/>
    </location>
</feature>
<organism evidence="4 5">
    <name type="scientific">Castilleja foliolosa</name>
    <dbReference type="NCBI Taxonomy" id="1961234"/>
    <lineage>
        <taxon>Eukaryota</taxon>
        <taxon>Viridiplantae</taxon>
        <taxon>Streptophyta</taxon>
        <taxon>Embryophyta</taxon>
        <taxon>Tracheophyta</taxon>
        <taxon>Spermatophyta</taxon>
        <taxon>Magnoliopsida</taxon>
        <taxon>eudicotyledons</taxon>
        <taxon>Gunneridae</taxon>
        <taxon>Pentapetalae</taxon>
        <taxon>asterids</taxon>
        <taxon>lamiids</taxon>
        <taxon>Lamiales</taxon>
        <taxon>Orobanchaceae</taxon>
        <taxon>Pedicularideae</taxon>
        <taxon>Castillejinae</taxon>
        <taxon>Castilleja</taxon>
    </lineage>
</organism>
<gene>
    <name evidence="4" type="ORF">CASFOL_002691</name>
</gene>
<dbReference type="Proteomes" id="UP001632038">
    <property type="component" value="Unassembled WGS sequence"/>
</dbReference>